<keyword evidence="4" id="KW-0472">Membrane</keyword>
<dbReference type="CDD" id="cd03590">
    <property type="entry name" value="CLECT_DC-SIGN_like"/>
    <property type="match status" value="1"/>
</dbReference>
<evidence type="ECO:0000256" key="1">
    <source>
        <dbReference type="ARBA" id="ARBA00022734"/>
    </source>
</evidence>
<dbReference type="InParanoid" id="A0A6J0AL75"/>
<dbReference type="PANTHER" id="PTHR22803">
    <property type="entry name" value="MANNOSE, PHOSPHOLIPASE, LECTIN RECEPTOR RELATED"/>
    <property type="match status" value="1"/>
</dbReference>
<dbReference type="OrthoDB" id="8950604at2759"/>
<keyword evidence="2" id="KW-1015">Disulfide bond</keyword>
<keyword evidence="4" id="KW-1133">Transmembrane helix</keyword>
<evidence type="ECO:0000256" key="4">
    <source>
        <dbReference type="SAM" id="Phobius"/>
    </source>
</evidence>
<dbReference type="InterPro" id="IPR018378">
    <property type="entry name" value="C-type_lectin_CS"/>
</dbReference>
<dbReference type="RefSeq" id="XP_015096456.2">
    <property type="nucleotide sequence ID" value="XM_015240970.3"/>
</dbReference>
<evidence type="ECO:0000313" key="6">
    <source>
        <dbReference type="Proteomes" id="UP001652581"/>
    </source>
</evidence>
<dbReference type="AlphaFoldDB" id="A0A6J0AL75"/>
<evidence type="ECO:0000256" key="3">
    <source>
        <dbReference type="SAM" id="MobiDB-lite"/>
    </source>
</evidence>
<reference evidence="7" key="1">
    <citation type="submission" date="2025-08" db="UniProtKB">
        <authorList>
            <consortium name="RefSeq"/>
        </authorList>
    </citation>
    <scope>IDENTIFICATION</scope>
</reference>
<feature type="compositionally biased region" description="Basic and acidic residues" evidence="3">
    <location>
        <begin position="1"/>
        <end position="11"/>
    </location>
</feature>
<dbReference type="SMART" id="SM00034">
    <property type="entry name" value="CLECT"/>
    <property type="match status" value="1"/>
</dbReference>
<evidence type="ECO:0000256" key="2">
    <source>
        <dbReference type="ARBA" id="ARBA00023157"/>
    </source>
</evidence>
<accession>A0A6J0AL75</accession>
<name>A0A6J0AL75_VICPA</name>
<protein>
    <submittedName>
        <fullName evidence="7">CD209 antigen</fullName>
    </submittedName>
</protein>
<dbReference type="InterPro" id="IPR001304">
    <property type="entry name" value="C-type_lectin-like"/>
</dbReference>
<dbReference type="GO" id="GO:0030246">
    <property type="term" value="F:carbohydrate binding"/>
    <property type="evidence" value="ECO:0007669"/>
    <property type="project" value="UniProtKB-KW"/>
</dbReference>
<keyword evidence="1" id="KW-0430">Lectin</keyword>
<evidence type="ECO:0000313" key="7">
    <source>
        <dbReference type="RefSeq" id="XP_015096456.2"/>
    </source>
</evidence>
<dbReference type="KEGG" id="vpc:102525786"/>
<organism evidence="6 7">
    <name type="scientific">Vicugna pacos</name>
    <name type="common">Alpaca</name>
    <name type="synonym">Lama pacos</name>
    <dbReference type="NCBI Taxonomy" id="30538"/>
    <lineage>
        <taxon>Eukaryota</taxon>
        <taxon>Metazoa</taxon>
        <taxon>Chordata</taxon>
        <taxon>Craniata</taxon>
        <taxon>Vertebrata</taxon>
        <taxon>Euteleostomi</taxon>
        <taxon>Mammalia</taxon>
        <taxon>Eutheria</taxon>
        <taxon>Laurasiatheria</taxon>
        <taxon>Artiodactyla</taxon>
        <taxon>Tylopoda</taxon>
        <taxon>Camelidae</taxon>
        <taxon>Vicugna</taxon>
    </lineage>
</organism>
<keyword evidence="4" id="KW-0812">Transmembrane</keyword>
<dbReference type="PROSITE" id="PS00615">
    <property type="entry name" value="C_TYPE_LECTIN_1"/>
    <property type="match status" value="1"/>
</dbReference>
<evidence type="ECO:0000259" key="5">
    <source>
        <dbReference type="PROSITE" id="PS50041"/>
    </source>
</evidence>
<feature type="domain" description="C-type lectin" evidence="5">
    <location>
        <begin position="128"/>
        <end position="240"/>
    </location>
</feature>
<dbReference type="FunCoup" id="A0A6J0AL75">
    <property type="interactions" value="169"/>
</dbReference>
<dbReference type="Pfam" id="PF00059">
    <property type="entry name" value="Lectin_C"/>
    <property type="match status" value="1"/>
</dbReference>
<dbReference type="SUPFAM" id="SSF56436">
    <property type="entry name" value="C-type lectin-like"/>
    <property type="match status" value="1"/>
</dbReference>
<dbReference type="Proteomes" id="UP001652581">
    <property type="component" value="Chromosome 22"/>
</dbReference>
<dbReference type="PROSITE" id="PS50041">
    <property type="entry name" value="C_TYPE_LECTIN_2"/>
    <property type="match status" value="1"/>
</dbReference>
<sequence>MAEISDPREPDGSEEETFWGKRLTGKDPGQLCSWRSLPGCLTRAPLLLFLVFTSLGFLMLLVTTMVQVSRIHQSLQKETRDDQESHNPVAVAQEQMQSKLEGIQQQLTWMNATLASLCHPCPWSWEVFQGNCYLFSWTQSDWKSAVSACRNIKAQLVIVNSAEEQKFLKLWYVRNNKPTWIGLSDHHNEGSWRWLDNSSLQLSFWKDGEPNNHGDEDCVELHNDGWNDGRCVTENSWICEKPSTPCPEL</sequence>
<feature type="transmembrane region" description="Helical" evidence="4">
    <location>
        <begin position="46"/>
        <end position="68"/>
    </location>
</feature>
<dbReference type="Gene3D" id="3.10.100.10">
    <property type="entry name" value="Mannose-Binding Protein A, subunit A"/>
    <property type="match status" value="1"/>
</dbReference>
<dbReference type="InterPro" id="IPR033989">
    <property type="entry name" value="CD209-like_CTLD"/>
</dbReference>
<gene>
    <name evidence="7" type="primary">CD209</name>
</gene>
<dbReference type="CTD" id="30835"/>
<dbReference type="InterPro" id="IPR016186">
    <property type="entry name" value="C-type_lectin-like/link_sf"/>
</dbReference>
<dbReference type="InterPro" id="IPR016187">
    <property type="entry name" value="CTDL_fold"/>
</dbReference>
<dbReference type="GeneID" id="102525786"/>
<keyword evidence="6" id="KW-1185">Reference proteome</keyword>
<feature type="region of interest" description="Disordered" evidence="3">
    <location>
        <begin position="1"/>
        <end position="22"/>
    </location>
</feature>
<dbReference type="InterPro" id="IPR050111">
    <property type="entry name" value="C-type_lectin/snaclec_domain"/>
</dbReference>
<proteinExistence type="predicted"/>